<dbReference type="SUPFAM" id="SSF49764">
    <property type="entry name" value="HSP20-like chaperones"/>
    <property type="match status" value="1"/>
</dbReference>
<evidence type="ECO:0000256" key="2">
    <source>
        <dbReference type="RuleBase" id="RU003616"/>
    </source>
</evidence>
<name>A0A4U5TUZ7_9FLAO</name>
<accession>A0A4U5TUZ7</accession>
<dbReference type="Pfam" id="PF00011">
    <property type="entry name" value="HSP20"/>
    <property type="match status" value="1"/>
</dbReference>
<dbReference type="CDD" id="cd06464">
    <property type="entry name" value="ACD_sHsps-like"/>
    <property type="match status" value="1"/>
</dbReference>
<comment type="similarity">
    <text evidence="1 2">Belongs to the small heat shock protein (HSP20) family.</text>
</comment>
<reference evidence="4 5" key="1">
    <citation type="submission" date="2019-04" db="EMBL/GenBank/DDBJ databases">
        <title>Psychroflexus halotolerans sp. nov., isolated from a marine solar saltern.</title>
        <authorList>
            <person name="Feng X."/>
        </authorList>
    </citation>
    <scope>NUCLEOTIDE SEQUENCE [LARGE SCALE GENOMIC DNA]</scope>
    <source>
        <strain evidence="4 5">WDS2C27</strain>
    </source>
</reference>
<dbReference type="AlphaFoldDB" id="A0A4U5TUZ7"/>
<dbReference type="Proteomes" id="UP000306552">
    <property type="component" value="Unassembled WGS sequence"/>
</dbReference>
<dbReference type="InterPro" id="IPR008978">
    <property type="entry name" value="HSP20-like_chaperone"/>
</dbReference>
<comment type="caution">
    <text evidence="4">The sequence shown here is derived from an EMBL/GenBank/DDBJ whole genome shotgun (WGS) entry which is preliminary data.</text>
</comment>
<feature type="domain" description="SHSP" evidence="3">
    <location>
        <begin position="29"/>
        <end position="144"/>
    </location>
</feature>
<dbReference type="InterPro" id="IPR002068">
    <property type="entry name" value="A-crystallin/Hsp20_dom"/>
</dbReference>
<dbReference type="PROSITE" id="PS01031">
    <property type="entry name" value="SHSP"/>
    <property type="match status" value="1"/>
</dbReference>
<dbReference type="EMBL" id="SWMU01000001">
    <property type="protein sequence ID" value="TKS57128.1"/>
    <property type="molecule type" value="Genomic_DNA"/>
</dbReference>
<dbReference type="RefSeq" id="WP_138930831.1">
    <property type="nucleotide sequence ID" value="NZ_SWMU01000001.1"/>
</dbReference>
<evidence type="ECO:0000313" key="4">
    <source>
        <dbReference type="EMBL" id="TKS57128.1"/>
    </source>
</evidence>
<keyword evidence="5" id="KW-1185">Reference proteome</keyword>
<dbReference type="Gene3D" id="2.60.40.790">
    <property type="match status" value="1"/>
</dbReference>
<gene>
    <name evidence="4" type="ORF">FCN74_01540</name>
</gene>
<proteinExistence type="inferred from homology"/>
<dbReference type="PANTHER" id="PTHR11527">
    <property type="entry name" value="HEAT-SHOCK PROTEIN 20 FAMILY MEMBER"/>
    <property type="match status" value="1"/>
</dbReference>
<sequence>MELMTRTKNGWLPNLLEDIFDDRLTENGFNTMKSLPAVNIEEKEDKYTLELAAPGKTKKDFNIELDNDLLTISSEIKEEHKSEDKDRNFTRREFSYESFKRSFTLPDTVDTNKVKANYKNGVLTVDLPKRDEAKKQPKRLIDIS</sequence>
<protein>
    <submittedName>
        <fullName evidence="4">Hsp20/alpha crystallin family protein</fullName>
    </submittedName>
</protein>
<evidence type="ECO:0000256" key="1">
    <source>
        <dbReference type="PROSITE-ProRule" id="PRU00285"/>
    </source>
</evidence>
<dbReference type="InterPro" id="IPR031107">
    <property type="entry name" value="Small_HSP"/>
</dbReference>
<dbReference type="OrthoDB" id="9814487at2"/>
<evidence type="ECO:0000259" key="3">
    <source>
        <dbReference type="PROSITE" id="PS01031"/>
    </source>
</evidence>
<organism evidence="4 5">
    <name type="scientific">Mesohalobacter halotolerans</name>
    <dbReference type="NCBI Taxonomy" id="1883405"/>
    <lineage>
        <taxon>Bacteria</taxon>
        <taxon>Pseudomonadati</taxon>
        <taxon>Bacteroidota</taxon>
        <taxon>Flavobacteriia</taxon>
        <taxon>Flavobacteriales</taxon>
        <taxon>Flavobacteriaceae</taxon>
        <taxon>Mesohalobacter</taxon>
    </lineage>
</organism>
<evidence type="ECO:0000313" key="5">
    <source>
        <dbReference type="Proteomes" id="UP000306552"/>
    </source>
</evidence>